<sequence>MWHPTVAKNRNSFALDNRRAEANGTYKQTKLINYYNSLLENKSYSSEPFDVYRLSRLSRVGFGNKYDVEYAARQGRVSPQCPPFADVINLRCRKTFARPLRDLDRWRDSEIVKSARSNRSTTLLSYKDDNLRPHISTSLKKGQLVSNKKKNKKKATLNLNRKRRMPQIPNSYASAKVLSMISIKISITLLRKFLYSLPCKEIYNEPA</sequence>
<organism evidence="1 2">
    <name type="scientific">Cardiocondyla obscurior</name>
    <dbReference type="NCBI Taxonomy" id="286306"/>
    <lineage>
        <taxon>Eukaryota</taxon>
        <taxon>Metazoa</taxon>
        <taxon>Ecdysozoa</taxon>
        <taxon>Arthropoda</taxon>
        <taxon>Hexapoda</taxon>
        <taxon>Insecta</taxon>
        <taxon>Pterygota</taxon>
        <taxon>Neoptera</taxon>
        <taxon>Endopterygota</taxon>
        <taxon>Hymenoptera</taxon>
        <taxon>Apocrita</taxon>
        <taxon>Aculeata</taxon>
        <taxon>Formicoidea</taxon>
        <taxon>Formicidae</taxon>
        <taxon>Myrmicinae</taxon>
        <taxon>Cardiocondyla</taxon>
    </lineage>
</organism>
<accession>A0AAW2FSH9</accession>
<proteinExistence type="predicted"/>
<comment type="caution">
    <text evidence="1">The sequence shown here is derived from an EMBL/GenBank/DDBJ whole genome shotgun (WGS) entry which is preliminary data.</text>
</comment>
<evidence type="ECO:0000313" key="1">
    <source>
        <dbReference type="EMBL" id="KAL0118926.1"/>
    </source>
</evidence>
<dbReference type="Proteomes" id="UP001430953">
    <property type="component" value="Unassembled WGS sequence"/>
</dbReference>
<keyword evidence="2" id="KW-1185">Reference proteome</keyword>
<gene>
    <name evidence="1" type="ORF">PUN28_009511</name>
</gene>
<name>A0AAW2FSH9_9HYME</name>
<evidence type="ECO:0000313" key="2">
    <source>
        <dbReference type="Proteomes" id="UP001430953"/>
    </source>
</evidence>
<dbReference type="EMBL" id="JADYXP020000008">
    <property type="protein sequence ID" value="KAL0118926.1"/>
    <property type="molecule type" value="Genomic_DNA"/>
</dbReference>
<dbReference type="AlphaFoldDB" id="A0AAW2FSH9"/>
<reference evidence="1 2" key="1">
    <citation type="submission" date="2023-03" db="EMBL/GenBank/DDBJ databases">
        <title>High recombination rates correlate with genetic variation in Cardiocondyla obscurior ants.</title>
        <authorList>
            <person name="Errbii M."/>
        </authorList>
    </citation>
    <scope>NUCLEOTIDE SEQUENCE [LARGE SCALE GENOMIC DNA]</scope>
    <source>
        <strain evidence="1">Alpha-2009</strain>
        <tissue evidence="1">Whole body</tissue>
    </source>
</reference>
<protein>
    <submittedName>
        <fullName evidence="1">Uncharacterized protein</fullName>
    </submittedName>
</protein>